<dbReference type="AlphaFoldDB" id="A0A0A9AB64"/>
<dbReference type="EMBL" id="GBRH01250747">
    <property type="protein sequence ID" value="JAD47148.1"/>
    <property type="molecule type" value="Transcribed_RNA"/>
</dbReference>
<dbReference type="GO" id="GO:0016597">
    <property type="term" value="F:amino acid binding"/>
    <property type="evidence" value="ECO:0007669"/>
    <property type="project" value="UniProtKB-UniRule"/>
</dbReference>
<proteinExistence type="predicted"/>
<accession>A0A0A9AB64</accession>
<name>A0A0A9AB64_ARUDO</name>
<protein>
    <recommendedName>
        <fullName evidence="2">ACT domain-containing protein ACR</fullName>
    </recommendedName>
    <alternativeName>
        <fullName evidence="2">Protein ACT DOMAIN REPEATS</fullName>
    </alternativeName>
</protein>
<keyword evidence="1 2" id="KW-0677">Repeat</keyword>
<dbReference type="InterPro" id="IPR040217">
    <property type="entry name" value="ACR1-12"/>
</dbReference>
<sequence>MLRRPASWLQSPPLLSRTLTATSTSSCPRTAQSWAERAYSVVTLQCRDHPKLLFDVVCTLHDMDYVIFHGTVDTTGDQAH</sequence>
<organism evidence="3">
    <name type="scientific">Arundo donax</name>
    <name type="common">Giant reed</name>
    <name type="synonym">Donax arundinaceus</name>
    <dbReference type="NCBI Taxonomy" id="35708"/>
    <lineage>
        <taxon>Eukaryota</taxon>
        <taxon>Viridiplantae</taxon>
        <taxon>Streptophyta</taxon>
        <taxon>Embryophyta</taxon>
        <taxon>Tracheophyta</taxon>
        <taxon>Spermatophyta</taxon>
        <taxon>Magnoliopsida</taxon>
        <taxon>Liliopsida</taxon>
        <taxon>Poales</taxon>
        <taxon>Poaceae</taxon>
        <taxon>PACMAD clade</taxon>
        <taxon>Arundinoideae</taxon>
        <taxon>Arundineae</taxon>
        <taxon>Arundo</taxon>
    </lineage>
</organism>
<evidence type="ECO:0000313" key="3">
    <source>
        <dbReference type="EMBL" id="JAD47148.1"/>
    </source>
</evidence>
<evidence type="ECO:0000256" key="2">
    <source>
        <dbReference type="RuleBase" id="RU369043"/>
    </source>
</evidence>
<comment type="function">
    <text evidence="2">Binds amino acids.</text>
</comment>
<reference evidence="3" key="1">
    <citation type="submission" date="2014-09" db="EMBL/GenBank/DDBJ databases">
        <authorList>
            <person name="Magalhaes I.L.F."/>
            <person name="Oliveira U."/>
            <person name="Santos F.R."/>
            <person name="Vidigal T.H.D.A."/>
            <person name="Brescovit A.D."/>
            <person name="Santos A.J."/>
        </authorList>
    </citation>
    <scope>NUCLEOTIDE SEQUENCE</scope>
    <source>
        <tissue evidence="3">Shoot tissue taken approximately 20 cm above the soil surface</tissue>
    </source>
</reference>
<evidence type="ECO:0000256" key="1">
    <source>
        <dbReference type="ARBA" id="ARBA00022737"/>
    </source>
</evidence>
<reference evidence="3" key="2">
    <citation type="journal article" date="2015" name="Data Brief">
        <title>Shoot transcriptome of the giant reed, Arundo donax.</title>
        <authorList>
            <person name="Barrero R.A."/>
            <person name="Guerrero F.D."/>
            <person name="Moolhuijzen P."/>
            <person name="Goolsby J.A."/>
            <person name="Tidwell J."/>
            <person name="Bellgard S.E."/>
            <person name="Bellgard M.I."/>
        </authorList>
    </citation>
    <scope>NUCLEOTIDE SEQUENCE</scope>
    <source>
        <tissue evidence="3">Shoot tissue taken approximately 20 cm above the soil surface</tissue>
    </source>
</reference>
<dbReference type="PANTHER" id="PTHR31096:SF6">
    <property type="entry name" value="ACT DOMAIN-CONTAINING PROTEIN ACR8"/>
    <property type="match status" value="1"/>
</dbReference>
<dbReference type="PANTHER" id="PTHR31096">
    <property type="entry name" value="ACT DOMAIN-CONTAINING PROTEIN ACR4-RELATED"/>
    <property type="match status" value="1"/>
</dbReference>